<evidence type="ECO:0000256" key="1">
    <source>
        <dbReference type="SAM" id="Phobius"/>
    </source>
</evidence>
<keyword evidence="1" id="KW-1133">Transmembrane helix</keyword>
<keyword evidence="1" id="KW-0812">Transmembrane</keyword>
<dbReference type="EMBL" id="JAEPRA010000009">
    <property type="protein sequence ID" value="KAG2180458.1"/>
    <property type="molecule type" value="Genomic_DNA"/>
</dbReference>
<keyword evidence="1" id="KW-0472">Membrane</keyword>
<dbReference type="Proteomes" id="UP000612746">
    <property type="component" value="Unassembled WGS sequence"/>
</dbReference>
<proteinExistence type="predicted"/>
<accession>A0A8H7UHW5</accession>
<name>A0A8H7UHW5_9FUNG</name>
<dbReference type="AlphaFoldDB" id="A0A8H7UHW5"/>
<feature type="transmembrane region" description="Helical" evidence="1">
    <location>
        <begin position="308"/>
        <end position="332"/>
    </location>
</feature>
<reference evidence="2" key="1">
    <citation type="submission" date="2020-12" db="EMBL/GenBank/DDBJ databases">
        <title>Metabolic potential, ecology and presence of endohyphal bacteria is reflected in genomic diversity of Mucoromycotina.</title>
        <authorList>
            <person name="Muszewska A."/>
            <person name="Okrasinska A."/>
            <person name="Steczkiewicz K."/>
            <person name="Drgas O."/>
            <person name="Orlowska M."/>
            <person name="Perlinska-Lenart U."/>
            <person name="Aleksandrzak-Piekarczyk T."/>
            <person name="Szatraj K."/>
            <person name="Zielenkiewicz U."/>
            <person name="Pilsyk S."/>
            <person name="Malc E."/>
            <person name="Mieczkowski P."/>
            <person name="Kruszewska J.S."/>
            <person name="Biernat P."/>
            <person name="Pawlowska J."/>
        </authorList>
    </citation>
    <scope>NUCLEOTIDE SEQUENCE</scope>
    <source>
        <strain evidence="2">WA0000051536</strain>
    </source>
</reference>
<dbReference type="OrthoDB" id="10671458at2759"/>
<comment type="caution">
    <text evidence="2">The sequence shown here is derived from an EMBL/GenBank/DDBJ whole genome shotgun (WGS) entry which is preliminary data.</text>
</comment>
<evidence type="ECO:0000313" key="2">
    <source>
        <dbReference type="EMBL" id="KAG2180458.1"/>
    </source>
</evidence>
<evidence type="ECO:0000313" key="3">
    <source>
        <dbReference type="Proteomes" id="UP000612746"/>
    </source>
</evidence>
<keyword evidence="3" id="KW-1185">Reference proteome</keyword>
<gene>
    <name evidence="2" type="ORF">INT44_003462</name>
</gene>
<organism evidence="2 3">
    <name type="scientific">Umbelopsis vinacea</name>
    <dbReference type="NCBI Taxonomy" id="44442"/>
    <lineage>
        <taxon>Eukaryota</taxon>
        <taxon>Fungi</taxon>
        <taxon>Fungi incertae sedis</taxon>
        <taxon>Mucoromycota</taxon>
        <taxon>Mucoromycotina</taxon>
        <taxon>Umbelopsidomycetes</taxon>
        <taxon>Umbelopsidales</taxon>
        <taxon>Umbelopsidaceae</taxon>
        <taxon>Umbelopsis</taxon>
    </lineage>
</organism>
<protein>
    <submittedName>
        <fullName evidence="2">Uncharacterized protein</fullName>
    </submittedName>
</protein>
<sequence length="348" mass="40370">MVNHKTATTKSYTAVSVGTPTFQEWLTEHGKQSWGYDIALLKNPHLSDLWSSTSQVNDYINLSILGFDNLDDKAIDRLVINVLKSFYVGKTVKFVSDIDEDDRNKLIAAKITCRLLELDYDPKNWIFRYNWKTGRKKYEGENIDVVLREDFIGRCILGLHFGGNEVTWKRLVPLEISNLSLGRMKEADIKVFAHDTEVWTLQRRSLIIRKLNPNLQRLLKIHMTDNKNLSECFFYLLVPYLVLIANKKDYQMFCKLKVFDKNIISWKDIERIAITPLLFDPSIVDSLHEISNAIKYHHDNKESNKTIWLYRISIAVAVLSFLTSITSIWAAYQTQRQADAAWATISKT</sequence>